<dbReference type="Proteomes" id="UP001345963">
    <property type="component" value="Unassembled WGS sequence"/>
</dbReference>
<protein>
    <submittedName>
        <fullName evidence="2">Uncharacterized protein</fullName>
    </submittedName>
</protein>
<feature type="transmembrane region" description="Helical" evidence="1">
    <location>
        <begin position="48"/>
        <end position="71"/>
    </location>
</feature>
<comment type="caution">
    <text evidence="2">The sequence shown here is derived from an EMBL/GenBank/DDBJ whole genome shotgun (WGS) entry which is preliminary data.</text>
</comment>
<organism evidence="2 3">
    <name type="scientific">Ataeniobius toweri</name>
    <dbReference type="NCBI Taxonomy" id="208326"/>
    <lineage>
        <taxon>Eukaryota</taxon>
        <taxon>Metazoa</taxon>
        <taxon>Chordata</taxon>
        <taxon>Craniata</taxon>
        <taxon>Vertebrata</taxon>
        <taxon>Euteleostomi</taxon>
        <taxon>Actinopterygii</taxon>
        <taxon>Neopterygii</taxon>
        <taxon>Teleostei</taxon>
        <taxon>Neoteleostei</taxon>
        <taxon>Acanthomorphata</taxon>
        <taxon>Ovalentaria</taxon>
        <taxon>Atherinomorphae</taxon>
        <taxon>Cyprinodontiformes</taxon>
        <taxon>Goodeidae</taxon>
        <taxon>Ataeniobius</taxon>
    </lineage>
</organism>
<sequence>MKCGRIPQSCSAQVFRSSGLIPTELGGWNHHPSLREDESELVPAELNLLNIVLLYAFMLCRIFTLSFYIFLNNSLSPSLKAALFLLSRSFGSLKIQRLLLGKHLTVLV</sequence>
<proteinExistence type="predicted"/>
<keyword evidence="1" id="KW-0812">Transmembrane</keyword>
<dbReference type="EMBL" id="JAHUTI010002836">
    <property type="protein sequence ID" value="MED6233565.1"/>
    <property type="molecule type" value="Genomic_DNA"/>
</dbReference>
<keyword evidence="1" id="KW-1133">Transmembrane helix</keyword>
<gene>
    <name evidence="2" type="ORF">ATANTOWER_013478</name>
</gene>
<evidence type="ECO:0000256" key="1">
    <source>
        <dbReference type="SAM" id="Phobius"/>
    </source>
</evidence>
<accession>A0ABU7A801</accession>
<evidence type="ECO:0000313" key="3">
    <source>
        <dbReference type="Proteomes" id="UP001345963"/>
    </source>
</evidence>
<evidence type="ECO:0000313" key="2">
    <source>
        <dbReference type="EMBL" id="MED6233565.1"/>
    </source>
</evidence>
<reference evidence="2 3" key="1">
    <citation type="submission" date="2021-07" db="EMBL/GenBank/DDBJ databases">
        <authorList>
            <person name="Palmer J.M."/>
        </authorList>
    </citation>
    <scope>NUCLEOTIDE SEQUENCE [LARGE SCALE GENOMIC DNA]</scope>
    <source>
        <strain evidence="2 3">AT_MEX2019</strain>
        <tissue evidence="2">Muscle</tissue>
    </source>
</reference>
<keyword evidence="3" id="KW-1185">Reference proteome</keyword>
<keyword evidence="1" id="KW-0472">Membrane</keyword>
<name>A0ABU7A801_9TELE</name>